<evidence type="ECO:0000313" key="2">
    <source>
        <dbReference type="EMBL" id="SEG13754.1"/>
    </source>
</evidence>
<dbReference type="RefSeq" id="WP_104008655.1">
    <property type="nucleotide sequence ID" value="NZ_FNVD01000012.1"/>
</dbReference>
<name>A0A1H5XPX7_9RHOB</name>
<dbReference type="GO" id="GO:0016788">
    <property type="term" value="F:hydrolase activity, acting on ester bonds"/>
    <property type="evidence" value="ECO:0007669"/>
    <property type="project" value="UniProtKB-ARBA"/>
</dbReference>
<dbReference type="AlphaFoldDB" id="A0A1H5XPX7"/>
<dbReference type="InterPro" id="IPR013830">
    <property type="entry name" value="SGNH_hydro"/>
</dbReference>
<organism evidence="2 3">
    <name type="scientific">Jhaorihella thermophila</name>
    <dbReference type="NCBI Taxonomy" id="488547"/>
    <lineage>
        <taxon>Bacteria</taxon>
        <taxon>Pseudomonadati</taxon>
        <taxon>Pseudomonadota</taxon>
        <taxon>Alphaproteobacteria</taxon>
        <taxon>Rhodobacterales</taxon>
        <taxon>Paracoccaceae</taxon>
        <taxon>Jhaorihella</taxon>
    </lineage>
</organism>
<keyword evidence="3" id="KW-1185">Reference proteome</keyword>
<dbReference type="Pfam" id="PF13472">
    <property type="entry name" value="Lipase_GDSL_2"/>
    <property type="match status" value="1"/>
</dbReference>
<dbReference type="Gene3D" id="3.40.50.1110">
    <property type="entry name" value="SGNH hydrolase"/>
    <property type="match status" value="1"/>
</dbReference>
<dbReference type="SUPFAM" id="SSF52266">
    <property type="entry name" value="SGNH hydrolase"/>
    <property type="match status" value="1"/>
</dbReference>
<dbReference type="Proteomes" id="UP000236742">
    <property type="component" value="Unassembled WGS sequence"/>
</dbReference>
<reference evidence="2 3" key="1">
    <citation type="submission" date="2016-10" db="EMBL/GenBank/DDBJ databases">
        <authorList>
            <person name="de Groot N.N."/>
        </authorList>
    </citation>
    <scope>NUCLEOTIDE SEQUENCE [LARGE SCALE GENOMIC DNA]</scope>
    <source>
        <strain evidence="2 3">DSM 23413</strain>
    </source>
</reference>
<dbReference type="CDD" id="cd01836">
    <property type="entry name" value="FeeA_FeeB_like"/>
    <property type="match status" value="1"/>
</dbReference>
<sequence length="234" mass="25438">MPVPLDVIARLPLAPLLAAQAVAVRRAALILPEPPGPRRGKAGDGPPLRLLIAGDSSAAGVGAPHQDAALSGQLVRRLSRHVHLTWRLEAATGETTRDAIDRLKRLDAGPFDVAILALGVNDVTHGTTRRGWIAGQRALHDLLRTRFGVRRIIASGLPPMGQFPVLPQPLRWIVGRQAQRFDIDLARMAGPDLIHLPLRLDPDPRFVARDGYHPSPAAYSEWARMLVEHVLNDG</sequence>
<feature type="domain" description="SGNH hydrolase-type esterase" evidence="1">
    <location>
        <begin position="54"/>
        <end position="219"/>
    </location>
</feature>
<gene>
    <name evidence="2" type="ORF">SAMN05421751_11222</name>
</gene>
<dbReference type="InterPro" id="IPR036514">
    <property type="entry name" value="SGNH_hydro_sf"/>
</dbReference>
<accession>A0A1H5XPX7</accession>
<dbReference type="EMBL" id="FNVD01000012">
    <property type="protein sequence ID" value="SEG13754.1"/>
    <property type="molecule type" value="Genomic_DNA"/>
</dbReference>
<protein>
    <submittedName>
        <fullName evidence="2">Lysophospholipase L1</fullName>
    </submittedName>
</protein>
<proteinExistence type="predicted"/>
<evidence type="ECO:0000259" key="1">
    <source>
        <dbReference type="Pfam" id="PF13472"/>
    </source>
</evidence>
<dbReference type="OrthoDB" id="9804395at2"/>
<evidence type="ECO:0000313" key="3">
    <source>
        <dbReference type="Proteomes" id="UP000236742"/>
    </source>
</evidence>